<dbReference type="GO" id="GO:0005886">
    <property type="term" value="C:plasma membrane"/>
    <property type="evidence" value="ECO:0007669"/>
    <property type="project" value="UniProtKB-SubCell"/>
</dbReference>
<organism evidence="8 9">
    <name type="scientific">Helicobacter didelphidarum</name>
    <dbReference type="NCBI Taxonomy" id="2040648"/>
    <lineage>
        <taxon>Bacteria</taxon>
        <taxon>Pseudomonadati</taxon>
        <taxon>Campylobacterota</taxon>
        <taxon>Epsilonproteobacteria</taxon>
        <taxon>Campylobacterales</taxon>
        <taxon>Helicobacteraceae</taxon>
        <taxon>Helicobacter</taxon>
    </lineage>
</organism>
<reference evidence="8 9" key="1">
    <citation type="submission" date="2018-04" db="EMBL/GenBank/DDBJ databases">
        <title>Novel Campyloabacter and Helicobacter Species and Strains.</title>
        <authorList>
            <person name="Mannion A.J."/>
            <person name="Shen Z."/>
            <person name="Fox J.G."/>
        </authorList>
    </citation>
    <scope>NUCLEOTIDE SEQUENCE [LARGE SCALE GENOMIC DNA]</scope>
    <source>
        <strain evidence="8 9">MIT 17-337</strain>
    </source>
</reference>
<evidence type="ECO:0000256" key="4">
    <source>
        <dbReference type="ARBA" id="ARBA00022801"/>
    </source>
</evidence>
<dbReference type="GO" id="GO:0008441">
    <property type="term" value="F:3'(2'),5'-bisphosphate nucleotidase activity"/>
    <property type="evidence" value="ECO:0007669"/>
    <property type="project" value="UniProtKB-UniRule"/>
</dbReference>
<comment type="subcellular location">
    <subcellularLocation>
        <location evidence="6">Cell membrane</location>
        <topology evidence="6">Peripheral membrane protein</topology>
        <orientation evidence="6">Cytoplasmic side</orientation>
    </subcellularLocation>
</comment>
<dbReference type="GO" id="GO:0050427">
    <property type="term" value="P:3'-phosphoadenosine 5'-phosphosulfate metabolic process"/>
    <property type="evidence" value="ECO:0007669"/>
    <property type="project" value="TreeGrafter"/>
</dbReference>
<dbReference type="RefSeq" id="WP_115542309.1">
    <property type="nucleotide sequence ID" value="NZ_NXLQ01000002.1"/>
</dbReference>
<dbReference type="CDD" id="cd01638">
    <property type="entry name" value="CysQ"/>
    <property type="match status" value="1"/>
</dbReference>
<feature type="binding site" evidence="7">
    <location>
        <position position="89"/>
    </location>
    <ligand>
        <name>Mg(2+)</name>
        <dbReference type="ChEBI" id="CHEBI:18420"/>
        <label>1</label>
        <note>catalytic</note>
    </ligand>
</feature>
<keyword evidence="2 6" id="KW-1003">Cell membrane</keyword>
<dbReference type="GO" id="GO:0046854">
    <property type="term" value="P:phosphatidylinositol phosphate biosynthetic process"/>
    <property type="evidence" value="ECO:0007669"/>
    <property type="project" value="InterPro"/>
</dbReference>
<proteinExistence type="inferred from homology"/>
<dbReference type="Gene3D" id="3.30.540.10">
    <property type="entry name" value="Fructose-1,6-Bisphosphatase, subunit A, domain 1"/>
    <property type="match status" value="1"/>
</dbReference>
<dbReference type="InterPro" id="IPR020550">
    <property type="entry name" value="Inositol_monophosphatase_CS"/>
</dbReference>
<evidence type="ECO:0000313" key="9">
    <source>
        <dbReference type="Proteomes" id="UP000256379"/>
    </source>
</evidence>
<dbReference type="InterPro" id="IPR050725">
    <property type="entry name" value="CysQ/Inositol_MonoPase"/>
</dbReference>
<feature type="binding site" evidence="7">
    <location>
        <position position="87"/>
    </location>
    <ligand>
        <name>Mg(2+)</name>
        <dbReference type="ChEBI" id="CHEBI:18420"/>
        <label>1</label>
        <note>catalytic</note>
    </ligand>
</feature>
<dbReference type="Gene3D" id="3.40.190.80">
    <property type="match status" value="1"/>
</dbReference>
<comment type="catalytic activity">
    <reaction evidence="6">
        <text>adenosine 3',5'-bisphosphate + H2O = AMP + phosphate</text>
        <dbReference type="Rhea" id="RHEA:10040"/>
        <dbReference type="ChEBI" id="CHEBI:15377"/>
        <dbReference type="ChEBI" id="CHEBI:43474"/>
        <dbReference type="ChEBI" id="CHEBI:58343"/>
        <dbReference type="ChEBI" id="CHEBI:456215"/>
        <dbReference type="EC" id="3.1.3.7"/>
    </reaction>
</comment>
<feature type="binding site" evidence="6">
    <location>
        <position position="89"/>
    </location>
    <ligand>
        <name>Mg(2+)</name>
        <dbReference type="ChEBI" id="CHEBI:18420"/>
        <label>1</label>
    </ligand>
</feature>
<protein>
    <recommendedName>
        <fullName evidence="6">3'(2'),5'-bisphosphate nucleotidase CysQ</fullName>
        <ecNumber evidence="6">3.1.3.7</ecNumber>
    </recommendedName>
    <alternativeName>
        <fullName evidence="6">3'(2'),5-bisphosphonucleoside 3'(2')-phosphohydrolase</fullName>
    </alternativeName>
    <alternativeName>
        <fullName evidence="6">3'-phosphoadenosine 5'-phosphate phosphatase</fullName>
        <shortName evidence="6">PAP phosphatase</shortName>
    </alternativeName>
</protein>
<keyword evidence="6 7" id="KW-0479">Metal-binding</keyword>
<feature type="binding site" evidence="6">
    <location>
        <position position="68"/>
    </location>
    <ligand>
        <name>Mg(2+)</name>
        <dbReference type="ChEBI" id="CHEBI:18420"/>
        <label>1</label>
    </ligand>
</feature>
<feature type="binding site" evidence="7">
    <location>
        <position position="68"/>
    </location>
    <ligand>
        <name>Mg(2+)</name>
        <dbReference type="ChEBI" id="CHEBI:18420"/>
        <label>1</label>
        <note>catalytic</note>
    </ligand>
</feature>
<dbReference type="EC" id="3.1.3.7" evidence="6"/>
<feature type="binding site" evidence="6">
    <location>
        <position position="68"/>
    </location>
    <ligand>
        <name>substrate</name>
    </ligand>
</feature>
<dbReference type="AlphaFoldDB" id="A0A3D8IQX2"/>
<feature type="binding site" evidence="6">
    <location>
        <position position="87"/>
    </location>
    <ligand>
        <name>Mg(2+)</name>
        <dbReference type="ChEBI" id="CHEBI:18420"/>
        <label>2</label>
    </ligand>
</feature>
<evidence type="ECO:0000256" key="5">
    <source>
        <dbReference type="ARBA" id="ARBA00023136"/>
    </source>
</evidence>
<keyword evidence="6 7" id="KW-0460">Magnesium</keyword>
<sequence length="321" mass="36905">MIYNQFKNMLYEVLSIAINAGRIIMRLYGQSDFSTKDDNSPLTQADLESHTFIIRELSKHYPYKICSEEATLTHNERKDLEYYWLIDPLDGTKDFLAQNGNFTINIALIHRNIPILGVIYAPALHEAYMALKGFGSYGYNITDLKEAIRCEKLDTIWLDSHKIPLRRKNLIHIYGENLHLFQNMDSKIHEIILKNYNNMFASEKQKSILIACDSMFHSTKETRDFIESLQATTLKRGSSLKLCALASGLADLYPRFNGTSEWDTAAGHIILHETGGDIINIETKKSLSYNKANFRNSHFIALSKKLIDEKFIGRIFEHNNT</sequence>
<dbReference type="EMBL" id="NXLQ01000002">
    <property type="protein sequence ID" value="RDU67014.1"/>
    <property type="molecule type" value="Genomic_DNA"/>
</dbReference>
<dbReference type="InterPro" id="IPR000760">
    <property type="entry name" value="Inositol_monophosphatase-like"/>
</dbReference>
<dbReference type="PRINTS" id="PR00377">
    <property type="entry name" value="IMPHPHTASES"/>
</dbReference>
<dbReference type="PANTHER" id="PTHR43028">
    <property type="entry name" value="3'(2'),5'-BISPHOSPHATE NUCLEOTIDASE 1"/>
    <property type="match status" value="1"/>
</dbReference>
<evidence type="ECO:0000256" key="1">
    <source>
        <dbReference type="ARBA" id="ARBA00005289"/>
    </source>
</evidence>
<keyword evidence="4 6" id="KW-0378">Hydrolase</keyword>
<name>A0A3D8IQX2_9HELI</name>
<evidence type="ECO:0000313" key="8">
    <source>
        <dbReference type="EMBL" id="RDU67014.1"/>
    </source>
</evidence>
<comment type="cofactor">
    <cofactor evidence="6 7">
        <name>Mg(2+)</name>
        <dbReference type="ChEBI" id="CHEBI:18420"/>
    </cofactor>
</comment>
<feature type="binding site" evidence="7">
    <location>
        <position position="263"/>
    </location>
    <ligand>
        <name>Mg(2+)</name>
        <dbReference type="ChEBI" id="CHEBI:18420"/>
        <label>1</label>
        <note>catalytic</note>
    </ligand>
</feature>
<evidence type="ECO:0000256" key="2">
    <source>
        <dbReference type="ARBA" id="ARBA00022475"/>
    </source>
</evidence>
<gene>
    <name evidence="6" type="primary">cysQ</name>
    <name evidence="8" type="ORF">CQA53_01755</name>
</gene>
<feature type="binding site" evidence="6">
    <location>
        <position position="87"/>
    </location>
    <ligand>
        <name>Mg(2+)</name>
        <dbReference type="ChEBI" id="CHEBI:18420"/>
        <label>1</label>
    </ligand>
</feature>
<dbReference type="HAMAP" id="MF_02095">
    <property type="entry name" value="CysQ"/>
    <property type="match status" value="1"/>
</dbReference>
<dbReference type="InterPro" id="IPR006240">
    <property type="entry name" value="CysQ"/>
</dbReference>
<dbReference type="PROSITE" id="PS00630">
    <property type="entry name" value="IMP_2"/>
    <property type="match status" value="1"/>
</dbReference>
<feature type="binding site" evidence="6">
    <location>
        <begin position="89"/>
        <end position="92"/>
    </location>
    <ligand>
        <name>substrate</name>
    </ligand>
</feature>
<dbReference type="GO" id="GO:0000287">
    <property type="term" value="F:magnesium ion binding"/>
    <property type="evidence" value="ECO:0007669"/>
    <property type="project" value="UniProtKB-UniRule"/>
</dbReference>
<comment type="caution">
    <text evidence="8">The sequence shown here is derived from an EMBL/GenBank/DDBJ whole genome shotgun (WGS) entry which is preliminary data.</text>
</comment>
<comment type="similarity">
    <text evidence="1 6">Belongs to the inositol monophosphatase superfamily. CysQ family.</text>
</comment>
<dbReference type="Proteomes" id="UP000256379">
    <property type="component" value="Unassembled WGS sequence"/>
</dbReference>
<dbReference type="GO" id="GO:0000103">
    <property type="term" value="P:sulfate assimilation"/>
    <property type="evidence" value="ECO:0007669"/>
    <property type="project" value="TreeGrafter"/>
</dbReference>
<evidence type="ECO:0000256" key="6">
    <source>
        <dbReference type="HAMAP-Rule" id="MF_02095"/>
    </source>
</evidence>
<feature type="binding site" evidence="6">
    <location>
        <position position="263"/>
    </location>
    <ligand>
        <name>Mg(2+)</name>
        <dbReference type="ChEBI" id="CHEBI:18420"/>
        <label>2</label>
    </ligand>
</feature>
<keyword evidence="9" id="KW-1185">Reference proteome</keyword>
<keyword evidence="5 6" id="KW-0472">Membrane</keyword>
<dbReference type="SUPFAM" id="SSF56655">
    <property type="entry name" value="Carbohydrate phosphatase"/>
    <property type="match status" value="1"/>
</dbReference>
<comment type="function">
    <text evidence="6">Converts adenosine-3',5'-bisphosphate (PAP) to AMP.</text>
</comment>
<keyword evidence="3" id="KW-0997">Cell inner membrane</keyword>
<evidence type="ECO:0000256" key="3">
    <source>
        <dbReference type="ARBA" id="ARBA00022519"/>
    </source>
</evidence>
<dbReference type="OrthoDB" id="9785695at2"/>
<feature type="binding site" evidence="6 7">
    <location>
        <position position="90"/>
    </location>
    <ligand>
        <name>Mg(2+)</name>
        <dbReference type="ChEBI" id="CHEBI:18420"/>
        <label>2</label>
    </ligand>
</feature>
<feature type="binding site" evidence="6">
    <location>
        <position position="263"/>
    </location>
    <ligand>
        <name>substrate</name>
    </ligand>
</feature>
<dbReference type="PANTHER" id="PTHR43028:SF5">
    <property type="entry name" value="3'(2'),5'-BISPHOSPHATE NUCLEOTIDASE 1"/>
    <property type="match status" value="1"/>
</dbReference>
<evidence type="ECO:0000256" key="7">
    <source>
        <dbReference type="PIRSR" id="PIRSR600760-2"/>
    </source>
</evidence>
<accession>A0A3D8IQX2</accession>
<dbReference type="Pfam" id="PF00459">
    <property type="entry name" value="Inositol_P"/>
    <property type="match status" value="1"/>
</dbReference>